<dbReference type="AlphaFoldDB" id="A0A502GUL4"/>
<accession>A0A502GUL4</accession>
<evidence type="ECO:0000256" key="1">
    <source>
        <dbReference type="SAM" id="MobiDB-lite"/>
    </source>
</evidence>
<reference evidence="2 3" key="1">
    <citation type="journal article" date="2019" name="Environ. Microbiol.">
        <title>Species interactions and distinct microbial communities in high Arctic permafrost affected cryosols are associated with the CH4 and CO2 gas fluxes.</title>
        <authorList>
            <person name="Altshuler I."/>
            <person name="Hamel J."/>
            <person name="Turney S."/>
            <person name="Magnuson E."/>
            <person name="Levesque R."/>
            <person name="Greer C."/>
            <person name="Whyte L.G."/>
        </authorList>
    </citation>
    <scope>NUCLEOTIDE SEQUENCE [LARGE SCALE GENOMIC DNA]</scope>
    <source>
        <strain evidence="2 3">S9.2P</strain>
    </source>
</reference>
<dbReference type="Proteomes" id="UP000317646">
    <property type="component" value="Unassembled WGS sequence"/>
</dbReference>
<protein>
    <submittedName>
        <fullName evidence="2">Uncharacterized protein</fullName>
    </submittedName>
</protein>
<feature type="compositionally biased region" description="Low complexity" evidence="1">
    <location>
        <begin position="91"/>
        <end position="107"/>
    </location>
</feature>
<feature type="region of interest" description="Disordered" evidence="1">
    <location>
        <begin position="83"/>
        <end position="107"/>
    </location>
</feature>
<evidence type="ECO:0000313" key="3">
    <source>
        <dbReference type="Proteomes" id="UP000317646"/>
    </source>
</evidence>
<gene>
    <name evidence="2" type="ORF">EAH73_11855</name>
</gene>
<keyword evidence="3" id="KW-1185">Reference proteome</keyword>
<name>A0A502GUL4_9BACT</name>
<evidence type="ECO:0000313" key="2">
    <source>
        <dbReference type="EMBL" id="TPG66057.1"/>
    </source>
</evidence>
<sequence>MAFLDTLKRWPLDKPLPADGGFFFFDKQSNDEYSVLPEQVAAGLGAQQITPTTAEEIALLGTESLTIPAAIARLVQLVAGLGGTVPPAQPTDPTTTSSYPYGYPQAY</sequence>
<proteinExistence type="predicted"/>
<dbReference type="RefSeq" id="WP_140466763.1">
    <property type="nucleotide sequence ID" value="NZ_RCYZ01000004.1"/>
</dbReference>
<comment type="caution">
    <text evidence="2">The sequence shown here is derived from an EMBL/GenBank/DDBJ whole genome shotgun (WGS) entry which is preliminary data.</text>
</comment>
<dbReference type="EMBL" id="RCYZ01000004">
    <property type="protein sequence ID" value="TPG66057.1"/>
    <property type="molecule type" value="Genomic_DNA"/>
</dbReference>
<organism evidence="2 3">
    <name type="scientific">Hymenobacter nivis</name>
    <dbReference type="NCBI Taxonomy" id="1850093"/>
    <lineage>
        <taxon>Bacteria</taxon>
        <taxon>Pseudomonadati</taxon>
        <taxon>Bacteroidota</taxon>
        <taxon>Cytophagia</taxon>
        <taxon>Cytophagales</taxon>
        <taxon>Hymenobacteraceae</taxon>
        <taxon>Hymenobacter</taxon>
    </lineage>
</organism>